<keyword evidence="4" id="KW-0949">S-adenosyl-L-methionine</keyword>
<dbReference type="SUPFAM" id="SSF53335">
    <property type="entry name" value="S-adenosyl-L-methionine-dependent methyltransferases"/>
    <property type="match status" value="1"/>
</dbReference>
<evidence type="ECO:0000256" key="4">
    <source>
        <dbReference type="ARBA" id="ARBA00022691"/>
    </source>
</evidence>
<organism evidence="8 9">
    <name type="scientific">Streptomyces anandii</name>
    <dbReference type="NCBI Taxonomy" id="285454"/>
    <lineage>
        <taxon>Bacteria</taxon>
        <taxon>Bacillati</taxon>
        <taxon>Actinomycetota</taxon>
        <taxon>Actinomycetes</taxon>
        <taxon>Kitasatosporales</taxon>
        <taxon>Streptomycetaceae</taxon>
        <taxon>Streptomyces</taxon>
    </lineage>
</organism>
<protein>
    <recommendedName>
        <fullName evidence="1">site-specific DNA-methyltransferase (adenine-specific)</fullName>
        <ecNumber evidence="1">2.1.1.72</ecNumber>
    </recommendedName>
</protein>
<proteinExistence type="predicted"/>
<keyword evidence="3" id="KW-0808">Transferase</keyword>
<dbReference type="InterPro" id="IPR029063">
    <property type="entry name" value="SAM-dependent_MTases_sf"/>
</dbReference>
<dbReference type="EC" id="2.1.1.72" evidence="1"/>
<accession>A0ABW6H0G7</accession>
<dbReference type="GO" id="GO:0008168">
    <property type="term" value="F:methyltransferase activity"/>
    <property type="evidence" value="ECO:0007669"/>
    <property type="project" value="UniProtKB-KW"/>
</dbReference>
<keyword evidence="9" id="KW-1185">Reference proteome</keyword>
<dbReference type="InterPro" id="IPR050953">
    <property type="entry name" value="N4_N6_ade-DNA_methylase"/>
</dbReference>
<evidence type="ECO:0000313" key="9">
    <source>
        <dbReference type="Proteomes" id="UP001599756"/>
    </source>
</evidence>
<evidence type="ECO:0000256" key="3">
    <source>
        <dbReference type="ARBA" id="ARBA00022679"/>
    </source>
</evidence>
<dbReference type="Gene3D" id="3.40.50.150">
    <property type="entry name" value="Vaccinia Virus protein VP39"/>
    <property type="match status" value="2"/>
</dbReference>
<dbReference type="InterPro" id="IPR011639">
    <property type="entry name" value="MethylTrfase_TaqI-like_dom"/>
</dbReference>
<evidence type="ECO:0000259" key="7">
    <source>
        <dbReference type="Pfam" id="PF07669"/>
    </source>
</evidence>
<evidence type="ECO:0000313" key="8">
    <source>
        <dbReference type="EMBL" id="MFE1750102.1"/>
    </source>
</evidence>
<evidence type="ECO:0000256" key="2">
    <source>
        <dbReference type="ARBA" id="ARBA00022603"/>
    </source>
</evidence>
<dbReference type="Pfam" id="PF07669">
    <property type="entry name" value="Eco57I"/>
    <property type="match status" value="1"/>
</dbReference>
<evidence type="ECO:0000256" key="5">
    <source>
        <dbReference type="ARBA" id="ARBA00047942"/>
    </source>
</evidence>
<comment type="catalytic activity">
    <reaction evidence="5">
        <text>a 2'-deoxyadenosine in DNA + S-adenosyl-L-methionine = an N(6)-methyl-2'-deoxyadenosine in DNA + S-adenosyl-L-homocysteine + H(+)</text>
        <dbReference type="Rhea" id="RHEA:15197"/>
        <dbReference type="Rhea" id="RHEA-COMP:12418"/>
        <dbReference type="Rhea" id="RHEA-COMP:12419"/>
        <dbReference type="ChEBI" id="CHEBI:15378"/>
        <dbReference type="ChEBI" id="CHEBI:57856"/>
        <dbReference type="ChEBI" id="CHEBI:59789"/>
        <dbReference type="ChEBI" id="CHEBI:90615"/>
        <dbReference type="ChEBI" id="CHEBI:90616"/>
        <dbReference type="EC" id="2.1.1.72"/>
    </reaction>
</comment>
<reference evidence="8 9" key="1">
    <citation type="submission" date="2024-09" db="EMBL/GenBank/DDBJ databases">
        <title>The Natural Products Discovery Center: Release of the First 8490 Sequenced Strains for Exploring Actinobacteria Biosynthetic Diversity.</title>
        <authorList>
            <person name="Kalkreuter E."/>
            <person name="Kautsar S.A."/>
            <person name="Yang D."/>
            <person name="Bader C.D."/>
            <person name="Teijaro C.N."/>
            <person name="Fluegel L."/>
            <person name="Davis C.M."/>
            <person name="Simpson J.R."/>
            <person name="Lauterbach L."/>
            <person name="Steele A.D."/>
            <person name="Gui C."/>
            <person name="Meng S."/>
            <person name="Li G."/>
            <person name="Viehrig K."/>
            <person name="Ye F."/>
            <person name="Su P."/>
            <person name="Kiefer A.F."/>
            <person name="Nichols A."/>
            <person name="Cepeda A.J."/>
            <person name="Yan W."/>
            <person name="Fan B."/>
            <person name="Jiang Y."/>
            <person name="Adhikari A."/>
            <person name="Zheng C.-J."/>
            <person name="Schuster L."/>
            <person name="Cowan T.M."/>
            <person name="Smanski M.J."/>
            <person name="Chevrette M.G."/>
            <person name="De Carvalho L.P.S."/>
            <person name="Shen B."/>
        </authorList>
    </citation>
    <scope>NUCLEOTIDE SEQUENCE [LARGE SCALE GENOMIC DNA]</scope>
    <source>
        <strain evidence="8 9">NPDC059500</strain>
    </source>
</reference>
<dbReference type="EMBL" id="JBHYTS010000006">
    <property type="protein sequence ID" value="MFE1750102.1"/>
    <property type="molecule type" value="Genomic_DNA"/>
</dbReference>
<dbReference type="PANTHER" id="PTHR33841:SF1">
    <property type="entry name" value="DNA METHYLTRANSFERASE A"/>
    <property type="match status" value="1"/>
</dbReference>
<keyword evidence="2 8" id="KW-0489">Methyltransferase</keyword>
<evidence type="ECO:0000256" key="6">
    <source>
        <dbReference type="SAM" id="MobiDB-lite"/>
    </source>
</evidence>
<dbReference type="PANTHER" id="PTHR33841">
    <property type="entry name" value="DNA METHYLTRANSFERASE YEEA-RELATED"/>
    <property type="match status" value="1"/>
</dbReference>
<feature type="domain" description="Type II methyltransferase M.TaqI-like" evidence="7">
    <location>
        <begin position="563"/>
        <end position="808"/>
    </location>
</feature>
<dbReference type="GO" id="GO:0032259">
    <property type="term" value="P:methylation"/>
    <property type="evidence" value="ECO:0007669"/>
    <property type="project" value="UniProtKB-KW"/>
</dbReference>
<name>A0ABW6H0G7_9ACTN</name>
<sequence length="1332" mass="148051">MSATTRNQVFTAVHTVGGLLPADMLVRISEGKDVPGSKPADYGLPSSRSVRDEAERSWEYLKPLWRELRKHLPEDRETGVPAADPTGRADADWLAPLWRELGFGRLTAVGAAGITADSDTEKKFPVSHRWHHALIHQTAWNAELDKRPGGAGTVPPQSMLQECVNRTEAHLWGVLTNGRQVRLLRDSSALATASYVEFDLEAIFDGELFSEFVLLYRLLHASRFEVAEGAAPSSCWLEKWRTEAIASGTRALDQLRKGVQEAITALGTGFLRHPENTALREDVRPKALQAALLRLVYRLLFVFVAEDRDALLSPGADGIARERYETYFSSARLRAHARKRRGTAHGDLYEALRIVLAALGDEKGRPELGLPGLGGLFNEVEADAPLRDLKLSNEALLTAVRHLSQVRDGSSRRWRAVDYRHLDAEELGSVYESLLELEPKYSAVERTFQLVEVAGNTRKTTGSYYTPSSLIECLLNSSLDPVIEDAVKRGEQAAVDSGATDPADAIVNELLSLTVCDPACGSGHFLVAAARRIAKQVAAVRERNPEPTLEAVRHALHEVVARCIYGVDLNPMAVDLAKVSLWLEALEPGKPLSFLDAHVKHGNALIGATPTLLRGGIPDTAFSPVEGDDKKLAKSLEKQNRLERTGQLGLFDPGQQAEITNSVFATGLRRITSATCDSLADVHRQEADYQSWSESTEYVRALHVADTWCAAFMWRKTADGPPAITQETFRAIQNQADDAVPGSTRDEIARLSKTYQFFHWHLEFPEVFSVPDGGTTMSGVDESTGWAGGFDCVVGNPPWELLELKEQEFFSARALYIAEASGAKRKALIAALPAEDPVLHREYEAAKRQIDAMRHFASNSEAFPLCGRGRIKTDSVFTEQGRRIIGPFGRMGVIVPTGIATDATTQFFFKDLVQRGSLKALYDYENSLPFFPGVHRSFKFSILSLVGRSHYEQAARFAFFLQEPGELENAEKVFRLSPQEIALLNPNTGTCPVFRSRRDADISLTAASRFGPLRPADSKGPYDLTIRRIFNMGLPEVDSLCLREVTPGPGKVMMLESKLTHSYNHRYATYLDDVTDKTRYIDISELDNPSWKIQGRRSISGLEVMNKLASLWDRKWLLAWADVARNNDERTLIALLTPRVATDFTLRVGFPRDHTHAITLVAAFNTFILDFLLRLRQGGLHVSDYILEQLPVPTPQDIAPHRQFILSRVLELSFTDCDMIPLARDCGDSDAPFRWDESRRLVLRAELDALFLHLYGVSREDADYILDTFPIVRRKDEAKFGTYRTKDLILAEYDRMAAGGLTLENPLVEGENYTSTLTPPPGHGPRHEGAGE</sequence>
<gene>
    <name evidence="8" type="ORF">ACFW88_06070</name>
</gene>
<dbReference type="RefSeq" id="WP_381840071.1">
    <property type="nucleotide sequence ID" value="NZ_JBHYTS010000006.1"/>
</dbReference>
<dbReference type="PRINTS" id="PR00507">
    <property type="entry name" value="N12N6MTFRASE"/>
</dbReference>
<feature type="region of interest" description="Disordered" evidence="6">
    <location>
        <begin position="1310"/>
        <end position="1332"/>
    </location>
</feature>
<dbReference type="Proteomes" id="UP001599756">
    <property type="component" value="Unassembled WGS sequence"/>
</dbReference>
<comment type="caution">
    <text evidence="8">The sequence shown here is derived from an EMBL/GenBank/DDBJ whole genome shotgun (WGS) entry which is preliminary data.</text>
</comment>
<evidence type="ECO:0000256" key="1">
    <source>
        <dbReference type="ARBA" id="ARBA00011900"/>
    </source>
</evidence>